<dbReference type="SUPFAM" id="SSF50494">
    <property type="entry name" value="Trypsin-like serine proteases"/>
    <property type="match status" value="1"/>
</dbReference>
<dbReference type="InterPro" id="IPR043504">
    <property type="entry name" value="Peptidase_S1_PA_chymotrypsin"/>
</dbReference>
<gene>
    <name evidence="3" type="ORF">ABMA28_010388</name>
</gene>
<dbReference type="PANTHER" id="PTHR24260">
    <property type="match status" value="1"/>
</dbReference>
<evidence type="ECO:0000256" key="1">
    <source>
        <dbReference type="SAM" id="SignalP"/>
    </source>
</evidence>
<dbReference type="EMBL" id="JBEDNZ010000025">
    <property type="protein sequence ID" value="KAL0811122.1"/>
    <property type="molecule type" value="Genomic_DNA"/>
</dbReference>
<accession>A0ABD0SBC5</accession>
<dbReference type="Proteomes" id="UP001549921">
    <property type="component" value="Unassembled WGS sequence"/>
</dbReference>
<dbReference type="Gene3D" id="2.40.10.10">
    <property type="entry name" value="Trypsin-like serine proteases"/>
    <property type="match status" value="1"/>
</dbReference>
<keyword evidence="1" id="KW-0732">Signal</keyword>
<protein>
    <recommendedName>
        <fullName evidence="2">Peptidase S1 domain-containing protein</fullName>
    </recommendedName>
</protein>
<feature type="domain" description="Peptidase S1" evidence="2">
    <location>
        <begin position="121"/>
        <end position="267"/>
    </location>
</feature>
<dbReference type="Pfam" id="PF00089">
    <property type="entry name" value="Trypsin"/>
    <property type="match status" value="1"/>
</dbReference>
<comment type="caution">
    <text evidence="3">The sequence shown here is derived from an EMBL/GenBank/DDBJ whole genome shotgun (WGS) entry which is preliminary data.</text>
</comment>
<evidence type="ECO:0000313" key="4">
    <source>
        <dbReference type="Proteomes" id="UP001549921"/>
    </source>
</evidence>
<dbReference type="AlphaFoldDB" id="A0ABD0SBC5"/>
<feature type="signal peptide" evidence="1">
    <location>
        <begin position="1"/>
        <end position="24"/>
    </location>
</feature>
<evidence type="ECO:0000259" key="2">
    <source>
        <dbReference type="Pfam" id="PF00089"/>
    </source>
</evidence>
<reference evidence="3 4" key="1">
    <citation type="submission" date="2024-06" db="EMBL/GenBank/DDBJ databases">
        <title>A chromosome-level genome assembly of beet webworm, Loxostege sticticalis.</title>
        <authorList>
            <person name="Zhang Y."/>
        </authorList>
    </citation>
    <scope>NUCLEOTIDE SEQUENCE [LARGE SCALE GENOMIC DNA]</scope>
    <source>
        <strain evidence="3">AQ028</strain>
        <tissue evidence="3">Male pupae</tissue>
    </source>
</reference>
<dbReference type="InterPro" id="IPR001254">
    <property type="entry name" value="Trypsin_dom"/>
</dbReference>
<proteinExistence type="predicted"/>
<name>A0ABD0SBC5_LOXSC</name>
<evidence type="ECO:0000313" key="3">
    <source>
        <dbReference type="EMBL" id="KAL0811122.1"/>
    </source>
</evidence>
<sequence length="316" mass="36063">MSGMDYQMNLCVFILLFLFDQSLPELAPKVQVCDESHADDIQEGNIGESEHFPWLGILRVHLHEFNQLKIAVTGLVLVKERHAIANAEDLSKIPKPVFMQDSKAMFIPKRGEPWFTKPVDYMIHPEFEFSTYNTIALIELEVEQGTMPFKPVCWPGNFFNTSNQLYALGYTDDNKLLEKTMYSLQYVKPSLCQEFYNRAGFAEPKSAPMYVQCGFAPNNKKDCTWENGMAMVSNSTGKWTLIGFGVRGPGCSAPARFIDMSAYLPWVETATDLEQINDYPDFRRKTAFNVGFKRRSSYDHCEFLISSPFCTTHVSI</sequence>
<dbReference type="PANTHER" id="PTHR24260:SF132">
    <property type="entry name" value="PEPTIDASE S1 DOMAIN-CONTAINING PROTEIN"/>
    <property type="match status" value="1"/>
</dbReference>
<feature type="chain" id="PRO_5044771298" description="Peptidase S1 domain-containing protein" evidence="1">
    <location>
        <begin position="25"/>
        <end position="316"/>
    </location>
</feature>
<dbReference type="InterPro" id="IPR051333">
    <property type="entry name" value="CLIP_Serine_Protease"/>
</dbReference>
<organism evidence="3 4">
    <name type="scientific">Loxostege sticticalis</name>
    <name type="common">Beet webworm moth</name>
    <dbReference type="NCBI Taxonomy" id="481309"/>
    <lineage>
        <taxon>Eukaryota</taxon>
        <taxon>Metazoa</taxon>
        <taxon>Ecdysozoa</taxon>
        <taxon>Arthropoda</taxon>
        <taxon>Hexapoda</taxon>
        <taxon>Insecta</taxon>
        <taxon>Pterygota</taxon>
        <taxon>Neoptera</taxon>
        <taxon>Endopterygota</taxon>
        <taxon>Lepidoptera</taxon>
        <taxon>Glossata</taxon>
        <taxon>Ditrysia</taxon>
        <taxon>Pyraloidea</taxon>
        <taxon>Crambidae</taxon>
        <taxon>Pyraustinae</taxon>
        <taxon>Loxostege</taxon>
    </lineage>
</organism>
<dbReference type="InterPro" id="IPR009003">
    <property type="entry name" value="Peptidase_S1_PA"/>
</dbReference>